<evidence type="ECO:0000313" key="4">
    <source>
        <dbReference type="Proteomes" id="UP000271678"/>
    </source>
</evidence>
<feature type="transmembrane region" description="Helical" evidence="1">
    <location>
        <begin position="12"/>
        <end position="34"/>
    </location>
</feature>
<keyword evidence="3" id="KW-0808">Transferase</keyword>
<dbReference type="AlphaFoldDB" id="A0A3M9M6Z4"/>
<keyword evidence="1" id="KW-0472">Membrane</keyword>
<keyword evidence="1" id="KW-1133">Transmembrane helix</keyword>
<dbReference type="Proteomes" id="UP000271678">
    <property type="component" value="Unassembled WGS sequence"/>
</dbReference>
<evidence type="ECO:0000313" key="3">
    <source>
        <dbReference type="EMBL" id="RNI20653.1"/>
    </source>
</evidence>
<dbReference type="CDD" id="cd02440">
    <property type="entry name" value="AdoMet_MTases"/>
    <property type="match status" value="1"/>
</dbReference>
<comment type="caution">
    <text evidence="3">The sequence shown here is derived from an EMBL/GenBank/DDBJ whole genome shotgun (WGS) entry which is preliminary data.</text>
</comment>
<keyword evidence="4" id="KW-1185">Reference proteome</keyword>
<sequence length="243" mass="25732">MSDSRSSGGRPSYGIDAPYVPIIFLIVAVVFIAGAAAGVAVWWVALIGVFFLAQAICYLHATLRGKHTAWSRLLDGLHLTGGEQVLDLGCGRGAVLLAAAGRLTTGHAHGLDLWRSQDQSGNSPDVTRANAVALGVADRVDLDTGDMTQLPYPDGTFDVVVSSLAIHNIRDVEGRFRVLDEALRVLRPGGRLVVADIRTVRRYANHLRSVGAAEVTVRGLGPGFWFGGPWQATSVVTATKPAG</sequence>
<gene>
    <name evidence="3" type="ORF">EFY87_13755</name>
</gene>
<evidence type="ECO:0000256" key="1">
    <source>
        <dbReference type="SAM" id="Phobius"/>
    </source>
</evidence>
<dbReference type="InterPro" id="IPR029063">
    <property type="entry name" value="SAM-dependent_MTases_sf"/>
</dbReference>
<dbReference type="PANTHER" id="PTHR45277">
    <property type="entry name" value="EXPRESSED PROTEIN"/>
    <property type="match status" value="1"/>
</dbReference>
<dbReference type="OrthoDB" id="9786503at2"/>
<accession>A0A3M9M6Z4</accession>
<dbReference type="Pfam" id="PF08241">
    <property type="entry name" value="Methyltransf_11"/>
    <property type="match status" value="1"/>
</dbReference>
<dbReference type="Gene3D" id="3.40.50.150">
    <property type="entry name" value="Vaccinia Virus protein VP39"/>
    <property type="match status" value="1"/>
</dbReference>
<feature type="domain" description="Methyltransferase type 11" evidence="2">
    <location>
        <begin position="86"/>
        <end position="194"/>
    </location>
</feature>
<protein>
    <submittedName>
        <fullName evidence="3">Class I SAM-dependent methyltransferase</fullName>
    </submittedName>
</protein>
<name>A0A3M9M6Z4_9MICO</name>
<organism evidence="3 4">
    <name type="scientific">Flexivirga caeni</name>
    <dbReference type="NCBI Taxonomy" id="2294115"/>
    <lineage>
        <taxon>Bacteria</taxon>
        <taxon>Bacillati</taxon>
        <taxon>Actinomycetota</taxon>
        <taxon>Actinomycetes</taxon>
        <taxon>Micrococcales</taxon>
        <taxon>Dermacoccaceae</taxon>
        <taxon>Flexivirga</taxon>
    </lineage>
</organism>
<evidence type="ECO:0000259" key="2">
    <source>
        <dbReference type="Pfam" id="PF08241"/>
    </source>
</evidence>
<feature type="transmembrane region" description="Helical" evidence="1">
    <location>
        <begin position="40"/>
        <end position="63"/>
    </location>
</feature>
<dbReference type="GO" id="GO:0008757">
    <property type="term" value="F:S-adenosylmethionine-dependent methyltransferase activity"/>
    <property type="evidence" value="ECO:0007669"/>
    <property type="project" value="InterPro"/>
</dbReference>
<dbReference type="RefSeq" id="WP_123272064.1">
    <property type="nucleotide sequence ID" value="NZ_RJJQ01000015.1"/>
</dbReference>
<reference evidence="3 4" key="1">
    <citation type="submission" date="2018-11" db="EMBL/GenBank/DDBJ databases">
        <title>Draft genome of Simplicispira Flexivirga sp. BO-16.</title>
        <authorList>
            <person name="Im W.T."/>
        </authorList>
    </citation>
    <scope>NUCLEOTIDE SEQUENCE [LARGE SCALE GENOMIC DNA]</scope>
    <source>
        <strain evidence="3 4">BO-16</strain>
    </source>
</reference>
<keyword evidence="3" id="KW-0489">Methyltransferase</keyword>
<keyword evidence="1" id="KW-0812">Transmembrane</keyword>
<dbReference type="PANTHER" id="PTHR45277:SF1">
    <property type="entry name" value="EXPRESSED PROTEIN"/>
    <property type="match status" value="1"/>
</dbReference>
<dbReference type="EMBL" id="RJJQ01000015">
    <property type="protein sequence ID" value="RNI20653.1"/>
    <property type="molecule type" value="Genomic_DNA"/>
</dbReference>
<dbReference type="GO" id="GO:0032259">
    <property type="term" value="P:methylation"/>
    <property type="evidence" value="ECO:0007669"/>
    <property type="project" value="UniProtKB-KW"/>
</dbReference>
<proteinExistence type="predicted"/>
<dbReference type="SUPFAM" id="SSF53335">
    <property type="entry name" value="S-adenosyl-L-methionine-dependent methyltransferases"/>
    <property type="match status" value="1"/>
</dbReference>
<dbReference type="InterPro" id="IPR013216">
    <property type="entry name" value="Methyltransf_11"/>
</dbReference>